<evidence type="ECO:0000313" key="7">
    <source>
        <dbReference type="EMBL" id="GAA2123180.1"/>
    </source>
</evidence>
<proteinExistence type="inferred from homology"/>
<dbReference type="Pfam" id="PF00933">
    <property type="entry name" value="Glyco_hydro_3"/>
    <property type="match status" value="1"/>
</dbReference>
<dbReference type="PANTHER" id="PTHR30480:SF14">
    <property type="entry name" value="HYDROLASE, PUTATIVE (AFU_ORTHOLOGUE AFUA_4G13770)-RELATED"/>
    <property type="match status" value="1"/>
</dbReference>
<dbReference type="SUPFAM" id="SSF51445">
    <property type="entry name" value="(Trans)glycosidases"/>
    <property type="match status" value="1"/>
</dbReference>
<evidence type="ECO:0000256" key="4">
    <source>
        <dbReference type="SAM" id="MobiDB-lite"/>
    </source>
</evidence>
<name>A0ABN2Y7S3_9ACTN</name>
<protein>
    <recommendedName>
        <fullName evidence="6">Glycoside hydrolase family 3 N-terminal domain-containing protein</fullName>
    </recommendedName>
</protein>
<reference evidence="7 8" key="1">
    <citation type="journal article" date="2019" name="Int. J. Syst. Evol. Microbiol.">
        <title>The Global Catalogue of Microorganisms (GCM) 10K type strain sequencing project: providing services to taxonomists for standard genome sequencing and annotation.</title>
        <authorList>
            <consortium name="The Broad Institute Genomics Platform"/>
            <consortium name="The Broad Institute Genome Sequencing Center for Infectious Disease"/>
            <person name="Wu L."/>
            <person name="Ma J."/>
        </authorList>
    </citation>
    <scope>NUCLEOTIDE SEQUENCE [LARGE SCALE GENOMIC DNA]</scope>
    <source>
        <strain evidence="7 8">JCM 14559</strain>
    </source>
</reference>
<evidence type="ECO:0000256" key="2">
    <source>
        <dbReference type="ARBA" id="ARBA00022801"/>
    </source>
</evidence>
<dbReference type="PROSITE" id="PS51257">
    <property type="entry name" value="PROKAR_LIPOPROTEIN"/>
    <property type="match status" value="1"/>
</dbReference>
<dbReference type="InterPro" id="IPR017853">
    <property type="entry name" value="GH"/>
</dbReference>
<comment type="caution">
    <text evidence="7">The sequence shown here is derived from an EMBL/GenBank/DDBJ whole genome shotgun (WGS) entry which is preliminary data.</text>
</comment>
<feature type="domain" description="Glycoside hydrolase family 3 N-terminal" evidence="6">
    <location>
        <begin position="103"/>
        <end position="405"/>
    </location>
</feature>
<dbReference type="InterPro" id="IPR036962">
    <property type="entry name" value="Glyco_hydro_3_N_sf"/>
</dbReference>
<feature type="region of interest" description="Disordered" evidence="4">
    <location>
        <begin position="19"/>
        <end position="79"/>
    </location>
</feature>
<feature type="signal peptide" evidence="5">
    <location>
        <begin position="1"/>
        <end position="21"/>
    </location>
</feature>
<evidence type="ECO:0000256" key="1">
    <source>
        <dbReference type="ARBA" id="ARBA00005336"/>
    </source>
</evidence>
<keyword evidence="8" id="KW-1185">Reference proteome</keyword>
<dbReference type="EMBL" id="BAAANS010000091">
    <property type="protein sequence ID" value="GAA2123180.1"/>
    <property type="molecule type" value="Genomic_DNA"/>
</dbReference>
<comment type="similarity">
    <text evidence="1">Belongs to the glycosyl hydrolase 3 family.</text>
</comment>
<keyword evidence="5" id="KW-0732">Signal</keyword>
<dbReference type="Proteomes" id="UP001500897">
    <property type="component" value="Unassembled WGS sequence"/>
</dbReference>
<evidence type="ECO:0000256" key="5">
    <source>
        <dbReference type="SAM" id="SignalP"/>
    </source>
</evidence>
<dbReference type="InterPro" id="IPR001764">
    <property type="entry name" value="Glyco_hydro_3_N"/>
</dbReference>
<gene>
    <name evidence="7" type="ORF">GCM10009759_74130</name>
</gene>
<feature type="chain" id="PRO_5046300116" description="Glycoside hydrolase family 3 N-terminal domain-containing protein" evidence="5">
    <location>
        <begin position="22"/>
        <end position="412"/>
    </location>
</feature>
<dbReference type="InterPro" id="IPR050226">
    <property type="entry name" value="NagZ_Beta-hexosaminidase"/>
</dbReference>
<keyword evidence="2" id="KW-0378">Hydrolase</keyword>
<dbReference type="PANTHER" id="PTHR30480">
    <property type="entry name" value="BETA-HEXOSAMINIDASE-RELATED"/>
    <property type="match status" value="1"/>
</dbReference>
<feature type="compositionally biased region" description="Pro residues" evidence="4">
    <location>
        <begin position="38"/>
        <end position="68"/>
    </location>
</feature>
<evidence type="ECO:0000313" key="8">
    <source>
        <dbReference type="Proteomes" id="UP001500897"/>
    </source>
</evidence>
<evidence type="ECO:0000259" key="6">
    <source>
        <dbReference type="Pfam" id="PF00933"/>
    </source>
</evidence>
<dbReference type="Gene3D" id="3.20.20.300">
    <property type="entry name" value="Glycoside hydrolase, family 3, N-terminal domain"/>
    <property type="match status" value="1"/>
</dbReference>
<sequence length="412" mass="41650">MRSLRSLGVLTLGLTLLTGCGSSGNGGSAPSGTSSSPAPSPTPTPSPSPTPSPTPTPTPTPSPTPTPEPSSATPTGGVSDARLAGQRIVYSYPGTTVPDTLLQRVREGRVAGVIFFAENVGTDATALRTAVDRLREAAGQSPDPHPLLLMTDQEGGLVRRVPGGPAQSAKDVGRSADPVAAATRTGGEAAAALSQYGLNLNLAPVLDVYRTPGDFADSAQRSYSTDPAVVGRLGSAFLKAQQGAGVAATAKHFPGLGSAPAGANTDEQAVTLNVSLNQLRSVDERPYRDAIAAGVKLVMFSWAVYPALDPDAPAGMSGTVVRDELRGRLNYDGVTITDAIEAKALDPVGGTAKRALAVAHAGVDLLLCSGRDVAQGDAAAAALSSALGSGELDRADFTASANRVDALRGSLK</sequence>
<organism evidence="7 8">
    <name type="scientific">Kitasatospora saccharophila</name>
    <dbReference type="NCBI Taxonomy" id="407973"/>
    <lineage>
        <taxon>Bacteria</taxon>
        <taxon>Bacillati</taxon>
        <taxon>Actinomycetota</taxon>
        <taxon>Actinomycetes</taxon>
        <taxon>Kitasatosporales</taxon>
        <taxon>Streptomycetaceae</taxon>
        <taxon>Kitasatospora</taxon>
    </lineage>
</organism>
<keyword evidence="3" id="KW-0326">Glycosidase</keyword>
<evidence type="ECO:0000256" key="3">
    <source>
        <dbReference type="ARBA" id="ARBA00023295"/>
    </source>
</evidence>
<accession>A0ABN2Y7S3</accession>